<evidence type="ECO:0000256" key="3">
    <source>
        <dbReference type="ARBA" id="ARBA00007316"/>
    </source>
</evidence>
<evidence type="ECO:0000256" key="7">
    <source>
        <dbReference type="ARBA" id="ARBA00022519"/>
    </source>
</evidence>
<evidence type="ECO:0000256" key="10">
    <source>
        <dbReference type="ARBA" id="ARBA00022741"/>
    </source>
</evidence>
<evidence type="ECO:0000256" key="4">
    <source>
        <dbReference type="ARBA" id="ARBA00008883"/>
    </source>
</evidence>
<comment type="subcellular location">
    <subcellularLocation>
        <location evidence="1">Cell inner membrane</location>
        <topology evidence="1">Multi-pass membrane protein</topology>
    </subcellularLocation>
</comment>
<sequence length="500" mass="52168">MYRVNPPEITTTRESTMELSDIAHLLRKGKWFIFSLAIIGLALATAYTVAAPKTYQSSTSVYVSVRAEGSTTAYEVGQGSGAAAQKVKGYLNVVRSSIILDPVIKNLGLATSSTALAGQLVVTAPNDANLIRISVTDDSPERAANIADAVAASLKTVATEQLDPGTDGNESPVALSVTEPAVAPEHPASPNLRLNLGLGLVSGLGLGLGAAFLRSALDNRIRSARDVETLTDTPILGALGLLPDADKAPLIVRDAPRSPRTESFRALRTNLQFVGPRAESRSFVITSAMPSEGKTTATTNLAIALAEAGSRVLLVDADLRRPRVADIMGLEGGAGLSDILIGRAEIDDVIQPWGRGGLTVLPAGSVPPNPSELLGSEAMRALLETLAADYDVVLLDAPPLLPVTDAAVMSTLTTGVLVVAAANRTRTHQLSSALDDLERIGSRALGVILTMMPTKEADAYGYGAYYGGDPMKTSASSPTTAPLSLESPRRVAAARRIAHQ</sequence>
<reference evidence="21" key="1">
    <citation type="journal article" date="2019" name="Int. J. Syst. Evol. Microbiol.">
        <title>The Global Catalogue of Microorganisms (GCM) 10K type strain sequencing project: providing services to taxonomists for standard genome sequencing and annotation.</title>
        <authorList>
            <consortium name="The Broad Institute Genomics Platform"/>
            <consortium name="The Broad Institute Genome Sequencing Center for Infectious Disease"/>
            <person name="Wu L."/>
            <person name="Ma J."/>
        </authorList>
    </citation>
    <scope>NUCLEOTIDE SEQUENCE [LARGE SCALE GENOMIC DNA]</scope>
    <source>
        <strain evidence="21">JCM 17442</strain>
    </source>
</reference>
<evidence type="ECO:0000259" key="19">
    <source>
        <dbReference type="Pfam" id="PF13614"/>
    </source>
</evidence>
<dbReference type="NCBIfam" id="TIGR01007">
    <property type="entry name" value="eps_fam"/>
    <property type="match status" value="1"/>
</dbReference>
<comment type="similarity">
    <text evidence="3">Belongs to the CpsD/CapB family.</text>
</comment>
<dbReference type="InterPro" id="IPR005702">
    <property type="entry name" value="Wzc-like_C"/>
</dbReference>
<evidence type="ECO:0000256" key="12">
    <source>
        <dbReference type="ARBA" id="ARBA00022840"/>
    </source>
</evidence>
<dbReference type="SUPFAM" id="SSF52540">
    <property type="entry name" value="P-loop containing nucleoside triphosphate hydrolases"/>
    <property type="match status" value="1"/>
</dbReference>
<dbReference type="InterPro" id="IPR050445">
    <property type="entry name" value="Bact_polysacc_biosynth/exp"/>
</dbReference>
<protein>
    <recommendedName>
        <fullName evidence="5">non-specific protein-tyrosine kinase</fullName>
        <ecNumber evidence="5">2.7.10.2</ecNumber>
    </recommendedName>
</protein>
<keyword evidence="15" id="KW-0829">Tyrosine-protein kinase</keyword>
<evidence type="ECO:0000256" key="2">
    <source>
        <dbReference type="ARBA" id="ARBA00006683"/>
    </source>
</evidence>
<proteinExistence type="inferred from homology"/>
<dbReference type="InterPro" id="IPR027417">
    <property type="entry name" value="P-loop_NTPase"/>
</dbReference>
<dbReference type="Gene3D" id="3.40.50.300">
    <property type="entry name" value="P-loop containing nucleotide triphosphate hydrolases"/>
    <property type="match status" value="1"/>
</dbReference>
<keyword evidence="7" id="KW-0997">Cell inner membrane</keyword>
<keyword evidence="14 17" id="KW-0472">Membrane</keyword>
<comment type="caution">
    <text evidence="20">The sequence shown here is derived from an EMBL/GenBank/DDBJ whole genome shotgun (WGS) entry which is preliminary data.</text>
</comment>
<keyword evidence="6" id="KW-1003">Cell membrane</keyword>
<evidence type="ECO:0000313" key="21">
    <source>
        <dbReference type="Proteomes" id="UP001501594"/>
    </source>
</evidence>
<dbReference type="EMBL" id="BAABAU010000004">
    <property type="protein sequence ID" value="GAA4267300.1"/>
    <property type="molecule type" value="Genomic_DNA"/>
</dbReference>
<evidence type="ECO:0000256" key="14">
    <source>
        <dbReference type="ARBA" id="ARBA00023136"/>
    </source>
</evidence>
<evidence type="ECO:0000256" key="8">
    <source>
        <dbReference type="ARBA" id="ARBA00022679"/>
    </source>
</evidence>
<evidence type="ECO:0000256" key="13">
    <source>
        <dbReference type="ARBA" id="ARBA00022989"/>
    </source>
</evidence>
<accession>A0ABP8E4Z7</accession>
<keyword evidence="10" id="KW-0547">Nucleotide-binding</keyword>
<evidence type="ECO:0000256" key="11">
    <source>
        <dbReference type="ARBA" id="ARBA00022777"/>
    </source>
</evidence>
<dbReference type="EC" id="2.7.10.2" evidence="5"/>
<dbReference type="InterPro" id="IPR025669">
    <property type="entry name" value="AAA_dom"/>
</dbReference>
<evidence type="ECO:0000256" key="6">
    <source>
        <dbReference type="ARBA" id="ARBA00022475"/>
    </source>
</evidence>
<feature type="transmembrane region" description="Helical" evidence="17">
    <location>
        <begin position="31"/>
        <end position="50"/>
    </location>
</feature>
<gene>
    <name evidence="20" type="ORF">GCM10022256_29120</name>
</gene>
<comment type="catalytic activity">
    <reaction evidence="16">
        <text>L-tyrosyl-[protein] + ATP = O-phospho-L-tyrosyl-[protein] + ADP + H(+)</text>
        <dbReference type="Rhea" id="RHEA:10596"/>
        <dbReference type="Rhea" id="RHEA-COMP:10136"/>
        <dbReference type="Rhea" id="RHEA-COMP:20101"/>
        <dbReference type="ChEBI" id="CHEBI:15378"/>
        <dbReference type="ChEBI" id="CHEBI:30616"/>
        <dbReference type="ChEBI" id="CHEBI:46858"/>
        <dbReference type="ChEBI" id="CHEBI:61978"/>
        <dbReference type="ChEBI" id="CHEBI:456216"/>
        <dbReference type="EC" id="2.7.10.2"/>
    </reaction>
</comment>
<keyword evidence="13 17" id="KW-1133">Transmembrane helix</keyword>
<dbReference type="Pfam" id="PF02706">
    <property type="entry name" value="Wzz"/>
    <property type="match status" value="1"/>
</dbReference>
<evidence type="ECO:0000313" key="20">
    <source>
        <dbReference type="EMBL" id="GAA4267300.1"/>
    </source>
</evidence>
<evidence type="ECO:0000259" key="18">
    <source>
        <dbReference type="Pfam" id="PF02706"/>
    </source>
</evidence>
<keyword evidence="12" id="KW-0067">ATP-binding</keyword>
<feature type="domain" description="Polysaccharide chain length determinant N-terminal" evidence="18">
    <location>
        <begin position="16"/>
        <end position="107"/>
    </location>
</feature>
<keyword evidence="9 17" id="KW-0812">Transmembrane</keyword>
<evidence type="ECO:0000256" key="15">
    <source>
        <dbReference type="ARBA" id="ARBA00023137"/>
    </source>
</evidence>
<dbReference type="InterPro" id="IPR003856">
    <property type="entry name" value="LPS_length_determ_N"/>
</dbReference>
<feature type="domain" description="AAA" evidence="19">
    <location>
        <begin position="293"/>
        <end position="421"/>
    </location>
</feature>
<organism evidence="20 21">
    <name type="scientific">Frondihabitans peucedani</name>
    <dbReference type="NCBI Taxonomy" id="598626"/>
    <lineage>
        <taxon>Bacteria</taxon>
        <taxon>Bacillati</taxon>
        <taxon>Actinomycetota</taxon>
        <taxon>Actinomycetes</taxon>
        <taxon>Micrococcales</taxon>
        <taxon>Microbacteriaceae</taxon>
        <taxon>Frondihabitans</taxon>
    </lineage>
</organism>
<keyword evidence="8" id="KW-0808">Transferase</keyword>
<name>A0ABP8E4Z7_9MICO</name>
<keyword evidence="21" id="KW-1185">Reference proteome</keyword>
<evidence type="ECO:0000256" key="1">
    <source>
        <dbReference type="ARBA" id="ARBA00004429"/>
    </source>
</evidence>
<evidence type="ECO:0000256" key="17">
    <source>
        <dbReference type="SAM" id="Phobius"/>
    </source>
</evidence>
<dbReference type="PANTHER" id="PTHR32309:SF13">
    <property type="entry name" value="FERRIC ENTEROBACTIN TRANSPORT PROTEIN FEPE"/>
    <property type="match status" value="1"/>
</dbReference>
<dbReference type="Pfam" id="PF13614">
    <property type="entry name" value="AAA_31"/>
    <property type="match status" value="1"/>
</dbReference>
<dbReference type="Proteomes" id="UP001501594">
    <property type="component" value="Unassembled WGS sequence"/>
</dbReference>
<comment type="similarity">
    <text evidence="4">Belongs to the etk/wzc family.</text>
</comment>
<dbReference type="CDD" id="cd05387">
    <property type="entry name" value="BY-kinase"/>
    <property type="match status" value="1"/>
</dbReference>
<evidence type="ECO:0000256" key="16">
    <source>
        <dbReference type="ARBA" id="ARBA00051245"/>
    </source>
</evidence>
<evidence type="ECO:0000256" key="9">
    <source>
        <dbReference type="ARBA" id="ARBA00022692"/>
    </source>
</evidence>
<dbReference type="PANTHER" id="PTHR32309">
    <property type="entry name" value="TYROSINE-PROTEIN KINASE"/>
    <property type="match status" value="1"/>
</dbReference>
<evidence type="ECO:0000256" key="5">
    <source>
        <dbReference type="ARBA" id="ARBA00011903"/>
    </source>
</evidence>
<keyword evidence="11" id="KW-0418">Kinase</keyword>
<comment type="similarity">
    <text evidence="2">Belongs to the CpsC/CapA family.</text>
</comment>